<feature type="chain" id="PRO_5046987118" evidence="4">
    <location>
        <begin position="29"/>
        <end position="372"/>
    </location>
</feature>
<dbReference type="PANTHER" id="PTHR46847:SF1">
    <property type="entry name" value="D-ALLOSE-BINDING PERIPLASMIC PROTEIN-RELATED"/>
    <property type="match status" value="1"/>
</dbReference>
<keyword evidence="3 4" id="KW-0732">Signal</keyword>
<comment type="subcellular location">
    <subcellularLocation>
        <location evidence="1">Cell envelope</location>
    </subcellularLocation>
</comment>
<evidence type="ECO:0000259" key="5">
    <source>
        <dbReference type="Pfam" id="PF13407"/>
    </source>
</evidence>
<dbReference type="InterPro" id="IPR028082">
    <property type="entry name" value="Peripla_BP_I"/>
</dbReference>
<feature type="domain" description="Periplasmic binding protein" evidence="5">
    <location>
        <begin position="35"/>
        <end position="302"/>
    </location>
</feature>
<dbReference type="SUPFAM" id="SSF53822">
    <property type="entry name" value="Periplasmic binding protein-like I"/>
    <property type="match status" value="1"/>
</dbReference>
<sequence>MQFSRLAVAHVAATALAATVSVSQVAEAADKYKVFLSMSYSGNDWQTEAQNMVEAMAKAHSDKVDLKTQSSGTDVQRQIQQINAMVQAGANAIIVYPISPTALNPAIKNACAKHVVVFAYDSKVTEPCAYNVFTDQKKLATDSAEWVASKMNHKGNLVFITGVPGTTVDTERNDAAHDVFKKYPGIKIVGEPNGMWSAAVARKALTETMSTRKWTDVNGVWGGAACYVSWSMERESGIPADKLVPCGSEGTNGMRVEMLKTGTQTTGKDDYAPAGAPGISIESHPAAGALALKLALKVLAGETVPKATVMPLAVVTPETVKLCKTGSWAEMKGGCNTFDPSLVPPGWFANIYSPDTPEIGLAAALKREPEPK</sequence>
<dbReference type="Gene3D" id="3.40.50.2300">
    <property type="match status" value="2"/>
</dbReference>
<evidence type="ECO:0000313" key="6">
    <source>
        <dbReference type="EMBL" id="MEX3752702.1"/>
    </source>
</evidence>
<dbReference type="EMBL" id="JBFPKE010000009">
    <property type="protein sequence ID" value="MEX3752702.1"/>
    <property type="molecule type" value="Genomic_DNA"/>
</dbReference>
<proteinExistence type="inferred from homology"/>
<evidence type="ECO:0000256" key="4">
    <source>
        <dbReference type="SAM" id="SignalP"/>
    </source>
</evidence>
<comment type="caution">
    <text evidence="6">The sequence shown here is derived from an EMBL/GenBank/DDBJ whole genome shotgun (WGS) entry which is preliminary data.</text>
</comment>
<dbReference type="RefSeq" id="WP_368608418.1">
    <property type="nucleotide sequence ID" value="NZ_JBFPKB010000008.1"/>
</dbReference>
<dbReference type="Pfam" id="PF13407">
    <property type="entry name" value="Peripla_BP_4"/>
    <property type="match status" value="1"/>
</dbReference>
<feature type="signal peptide" evidence="4">
    <location>
        <begin position="1"/>
        <end position="28"/>
    </location>
</feature>
<keyword evidence="7" id="KW-1185">Reference proteome</keyword>
<dbReference type="CDD" id="cd19998">
    <property type="entry name" value="PBP1_ABC_sugar_binding-like"/>
    <property type="match status" value="1"/>
</dbReference>
<reference evidence="6 7" key="1">
    <citation type="submission" date="2024-07" db="EMBL/GenBank/DDBJ databases">
        <title>A survey of Mimosa microsymbionts across Brazilian biomes reveals a high diversity of Paraburkholderia nodulating endemic species, but also that Cupriavidus is common as a symbiont of widespread species.</title>
        <authorList>
            <person name="Rouws L."/>
            <person name="Barauna A."/>
            <person name="Beukes C."/>
            <person name="Rouws J.R.C."/>
            <person name="De Faria S.M."/>
            <person name="Gross E."/>
            <person name="Bueno Dos Reis Junior F."/>
            <person name="Simon M.F."/>
            <person name="Maluk M."/>
            <person name="Odee D.W."/>
            <person name="Kenicer G."/>
            <person name="Young J.P.W."/>
            <person name="Reis V.M."/>
            <person name="Zilli J."/>
            <person name="James E.K."/>
        </authorList>
    </citation>
    <scope>NUCLEOTIDE SEQUENCE [LARGE SCALE GENOMIC DNA]</scope>
    <source>
        <strain evidence="6 7">BR14375</strain>
    </source>
</reference>
<evidence type="ECO:0000256" key="1">
    <source>
        <dbReference type="ARBA" id="ARBA00004196"/>
    </source>
</evidence>
<organism evidence="6 7">
    <name type="scientific">Paraburkholderia phenoliruptrix</name>
    <dbReference type="NCBI Taxonomy" id="252970"/>
    <lineage>
        <taxon>Bacteria</taxon>
        <taxon>Pseudomonadati</taxon>
        <taxon>Pseudomonadota</taxon>
        <taxon>Betaproteobacteria</taxon>
        <taxon>Burkholderiales</taxon>
        <taxon>Burkholderiaceae</taxon>
        <taxon>Paraburkholderia</taxon>
    </lineage>
</organism>
<protein>
    <submittedName>
        <fullName evidence="6">Sugar ABC transporter substrate-binding protein</fullName>
    </submittedName>
</protein>
<comment type="similarity">
    <text evidence="2">Belongs to the bacterial solute-binding protein 2 family.</text>
</comment>
<evidence type="ECO:0000256" key="2">
    <source>
        <dbReference type="ARBA" id="ARBA00007639"/>
    </source>
</evidence>
<dbReference type="Proteomes" id="UP001558535">
    <property type="component" value="Unassembled WGS sequence"/>
</dbReference>
<evidence type="ECO:0000256" key="3">
    <source>
        <dbReference type="ARBA" id="ARBA00022729"/>
    </source>
</evidence>
<dbReference type="InterPro" id="IPR025997">
    <property type="entry name" value="SBP_2_dom"/>
</dbReference>
<name>A0ABV3WHI4_9BURK</name>
<accession>A0ABV3WHI4</accession>
<gene>
    <name evidence="6" type="ORF">AB3X84_22155</name>
</gene>
<dbReference type="PANTHER" id="PTHR46847">
    <property type="entry name" value="D-ALLOSE-BINDING PERIPLASMIC PROTEIN-RELATED"/>
    <property type="match status" value="1"/>
</dbReference>
<evidence type="ECO:0000313" key="7">
    <source>
        <dbReference type="Proteomes" id="UP001558535"/>
    </source>
</evidence>